<name>A0A498H0A4_9EURY</name>
<dbReference type="EMBL" id="LHQS01000002">
    <property type="protein sequence ID" value="RXE56048.1"/>
    <property type="molecule type" value="Genomic_DNA"/>
</dbReference>
<gene>
    <name evidence="1" type="ORF">ABH15_07600</name>
</gene>
<reference evidence="1 2" key="1">
    <citation type="journal article" date="2015" name="Int. J. Syst. Evol. Microbiol.">
        <title>Methanoculleus taiwanensis sp. nov., a methanogen isolated from deep marine sediment at the deformation front area near Taiwan.</title>
        <authorList>
            <person name="Weng C.Y."/>
            <person name="Chen S.C."/>
            <person name="Lai M.C."/>
            <person name="Wu S.Y."/>
            <person name="Lin S."/>
            <person name="Yang T.F."/>
            <person name="Chen P.C."/>
        </authorList>
    </citation>
    <scope>NUCLEOTIDE SEQUENCE [LARGE SCALE GENOMIC DNA]</scope>
    <source>
        <strain evidence="1 2">CYW4</strain>
    </source>
</reference>
<keyword evidence="2" id="KW-1185">Reference proteome</keyword>
<protein>
    <submittedName>
        <fullName evidence="1">Uncharacterized protein</fullName>
    </submittedName>
</protein>
<dbReference type="Proteomes" id="UP000290932">
    <property type="component" value="Unassembled WGS sequence"/>
</dbReference>
<accession>A0A498H0A4</accession>
<sequence>MIGEMVGEMTGKVVGQRLTRHYGGELKIERTMESKGRILGTEVTLLATFWSKERPQGGMFSKGNGIMMTQTGEKAVLHGSGIRVPGKEPGWSMRGVRYLQTSSPALSRLNDVALVFEIEIDPDGTVQDRMWEWK</sequence>
<organism evidence="1 2">
    <name type="scientific">Methanoculleus taiwanensis</name>
    <dbReference type="NCBI Taxonomy" id="1550565"/>
    <lineage>
        <taxon>Archaea</taxon>
        <taxon>Methanobacteriati</taxon>
        <taxon>Methanobacteriota</taxon>
        <taxon>Stenosarchaea group</taxon>
        <taxon>Methanomicrobia</taxon>
        <taxon>Methanomicrobiales</taxon>
        <taxon>Methanomicrobiaceae</taxon>
        <taxon>Methanoculleus</taxon>
    </lineage>
</organism>
<evidence type="ECO:0000313" key="1">
    <source>
        <dbReference type="EMBL" id="RXE56048.1"/>
    </source>
</evidence>
<dbReference type="AlphaFoldDB" id="A0A498H0A4"/>
<evidence type="ECO:0000313" key="2">
    <source>
        <dbReference type="Proteomes" id="UP000290932"/>
    </source>
</evidence>
<proteinExistence type="predicted"/>
<comment type="caution">
    <text evidence="1">The sequence shown here is derived from an EMBL/GenBank/DDBJ whole genome shotgun (WGS) entry which is preliminary data.</text>
</comment>